<evidence type="ECO:0000313" key="2">
    <source>
        <dbReference type="Proteomes" id="UP000184513"/>
    </source>
</evidence>
<organism evidence="1 2">
    <name type="scientific">Cyclobacterium lianum</name>
    <dbReference type="NCBI Taxonomy" id="388280"/>
    <lineage>
        <taxon>Bacteria</taxon>
        <taxon>Pseudomonadati</taxon>
        <taxon>Bacteroidota</taxon>
        <taxon>Cytophagia</taxon>
        <taxon>Cytophagales</taxon>
        <taxon>Cyclobacteriaceae</taxon>
        <taxon>Cyclobacterium</taxon>
    </lineage>
</organism>
<reference evidence="1 2" key="1">
    <citation type="submission" date="2016-11" db="EMBL/GenBank/DDBJ databases">
        <authorList>
            <person name="Jaros S."/>
            <person name="Januszkiewicz K."/>
            <person name="Wedrychowicz H."/>
        </authorList>
    </citation>
    <scope>NUCLEOTIDE SEQUENCE [LARGE SCALE GENOMIC DNA]</scope>
    <source>
        <strain evidence="1 2">CGMCC 1.6102</strain>
    </source>
</reference>
<dbReference type="Proteomes" id="UP000184513">
    <property type="component" value="Unassembled WGS sequence"/>
</dbReference>
<dbReference type="OrthoDB" id="823511at2"/>
<evidence type="ECO:0000313" key="1">
    <source>
        <dbReference type="EMBL" id="SHM99166.1"/>
    </source>
</evidence>
<dbReference type="EMBL" id="FRCY01000005">
    <property type="protein sequence ID" value="SHM99166.1"/>
    <property type="molecule type" value="Genomic_DNA"/>
</dbReference>
<proteinExistence type="predicted"/>
<keyword evidence="2" id="KW-1185">Reference proteome</keyword>
<protein>
    <submittedName>
        <fullName evidence="1">Uncharacterized protein</fullName>
    </submittedName>
</protein>
<sequence length="72" mass="8621">MVRNFAFFSLLMFVFSSCSEDIPSPGEPEESHHIAYTEALENAFSFEIEFNRLYVYYDNEDYRMVFLELKEN</sequence>
<gene>
    <name evidence="1" type="ORF">SAMN04488057_10593</name>
</gene>
<dbReference type="RefSeq" id="WP_073094347.1">
    <property type="nucleotide sequence ID" value="NZ_FRCY01000005.1"/>
</dbReference>
<dbReference type="STRING" id="388280.SAMN04488057_10593"/>
<dbReference type="AlphaFoldDB" id="A0A1M7N6P5"/>
<dbReference type="PROSITE" id="PS51257">
    <property type="entry name" value="PROKAR_LIPOPROTEIN"/>
    <property type="match status" value="1"/>
</dbReference>
<name>A0A1M7N6P5_9BACT</name>
<accession>A0A1M7N6P5</accession>